<keyword evidence="11" id="KW-0503">Monooxygenase</keyword>
<evidence type="ECO:0000256" key="8">
    <source>
        <dbReference type="ARBA" id="ARBA00022827"/>
    </source>
</evidence>
<dbReference type="HOGENOM" id="CLU_006937_8_0_1"/>
<feature type="region of interest" description="Disordered" evidence="15">
    <location>
        <begin position="1"/>
        <end position="31"/>
    </location>
</feature>
<evidence type="ECO:0000256" key="2">
    <source>
        <dbReference type="ARBA" id="ARBA00004924"/>
    </source>
</evidence>
<dbReference type="Pfam" id="PF13434">
    <property type="entry name" value="Lys_Orn_oxgnase"/>
    <property type="match status" value="1"/>
</dbReference>
<proteinExistence type="inferred from homology"/>
<evidence type="ECO:0000313" key="17">
    <source>
        <dbReference type="Proteomes" id="UP000027920"/>
    </source>
</evidence>
<sequence length="572" mass="65128">MQRDIADSHAGAKGASSNDITNDTVHGSNGCHSDDSNEEVLDIVVVGAGFAGCYLLYKLRQRGFKVKIVDAASDLGGIWYWNTYPGARVDSQYPIYALSLPEVYEDWNWSSHYPDHVELRQYFAHVDKKLQIKKDTVFNSKVLSADFDESRNQWLLACDTGRKFRATHFIASLGFAAKRYFGDWEGLDSFKGVIHHSSFWPHEGVDVKGKRCAVIGTGATGVQITQEWAKEIGNEGDLKMFQRTPNLACPMRQVFLTPEEQANDKKNYPELFNQRWVNYNGFLYQFRAEMMFDATPEERREMFEMLWKMGGFRFLMNNYYDMTRELQANREAYNFWRDKVRERVQDPAKAELLAPWDPPHPFGAKRLSLEQDFYDHFNKANVHVVDMKSNPIERFEADGIRQADGTFHALDVIALATGFDSITGGIKDIAIRGLGGALLTEKWKTGTWAYLGLTTSGFPNFWFTYGPHAPTAFSNGPSCVELQGDWLVDLFTAMRDNGHTRADADLDAENDWRALVKELSLKGVRGHTDSWYNGANIPGKPREPLNYAGGIPMYIKTLEECKRDGYRRFAMS</sequence>
<comment type="pathway">
    <text evidence="2">Siderophore biosynthesis.</text>
</comment>
<comment type="catalytic activity">
    <reaction evidence="14">
        <text>L-ornithine + NADH + O2 = N(5)-hydroxy-L-ornithine + NAD(+) + H2O</text>
        <dbReference type="Rhea" id="RHEA:41512"/>
        <dbReference type="ChEBI" id="CHEBI:15377"/>
        <dbReference type="ChEBI" id="CHEBI:15379"/>
        <dbReference type="ChEBI" id="CHEBI:46911"/>
        <dbReference type="ChEBI" id="CHEBI:57540"/>
        <dbReference type="ChEBI" id="CHEBI:57945"/>
        <dbReference type="ChEBI" id="CHEBI:78275"/>
        <dbReference type="EC" id="1.14.13.196"/>
    </reaction>
</comment>
<dbReference type="Proteomes" id="UP000027920">
    <property type="component" value="Unassembled WGS sequence"/>
</dbReference>
<dbReference type="RefSeq" id="XP_013260719.1">
    <property type="nucleotide sequence ID" value="XM_013405265.1"/>
</dbReference>
<evidence type="ECO:0000256" key="4">
    <source>
        <dbReference type="ARBA" id="ARBA00010139"/>
    </source>
</evidence>
<dbReference type="OrthoDB" id="66881at2759"/>
<evidence type="ECO:0000256" key="1">
    <source>
        <dbReference type="ARBA" id="ARBA00001974"/>
    </source>
</evidence>
<dbReference type="InterPro" id="IPR036188">
    <property type="entry name" value="FAD/NAD-bd_sf"/>
</dbReference>
<dbReference type="PANTHER" id="PTHR43098:SF3">
    <property type="entry name" value="L-ORNITHINE N(5)-MONOOXYGENASE-RELATED"/>
    <property type="match status" value="1"/>
</dbReference>
<evidence type="ECO:0000256" key="15">
    <source>
        <dbReference type="SAM" id="MobiDB-lite"/>
    </source>
</evidence>
<evidence type="ECO:0000256" key="14">
    <source>
        <dbReference type="ARBA" id="ARBA00049248"/>
    </source>
</evidence>
<keyword evidence="17" id="KW-1185">Reference proteome</keyword>
<dbReference type="GeneID" id="25280972"/>
<reference evidence="16 17" key="1">
    <citation type="submission" date="2013-03" db="EMBL/GenBank/DDBJ databases">
        <title>The Genome Sequence of Exophiala aquamarina CBS 119918.</title>
        <authorList>
            <consortium name="The Broad Institute Genomics Platform"/>
            <person name="Cuomo C."/>
            <person name="de Hoog S."/>
            <person name="Gorbushina A."/>
            <person name="Walker B."/>
            <person name="Young S.K."/>
            <person name="Zeng Q."/>
            <person name="Gargeya S."/>
            <person name="Fitzgerald M."/>
            <person name="Haas B."/>
            <person name="Abouelleil A."/>
            <person name="Allen A.W."/>
            <person name="Alvarado L."/>
            <person name="Arachchi H.M."/>
            <person name="Berlin A.M."/>
            <person name="Chapman S.B."/>
            <person name="Gainer-Dewar J."/>
            <person name="Goldberg J."/>
            <person name="Griggs A."/>
            <person name="Gujja S."/>
            <person name="Hansen M."/>
            <person name="Howarth C."/>
            <person name="Imamovic A."/>
            <person name="Ireland A."/>
            <person name="Larimer J."/>
            <person name="McCowan C."/>
            <person name="Murphy C."/>
            <person name="Pearson M."/>
            <person name="Poon T.W."/>
            <person name="Priest M."/>
            <person name="Roberts A."/>
            <person name="Saif S."/>
            <person name="Shea T."/>
            <person name="Sisk P."/>
            <person name="Sykes S."/>
            <person name="Wortman J."/>
            <person name="Nusbaum C."/>
            <person name="Birren B."/>
        </authorList>
    </citation>
    <scope>NUCLEOTIDE SEQUENCE [LARGE SCALE GENOMIC DNA]</scope>
    <source>
        <strain evidence="16 17">CBS 119918</strain>
    </source>
</reference>
<dbReference type="SUPFAM" id="SSF51905">
    <property type="entry name" value="FAD/NAD(P)-binding domain"/>
    <property type="match status" value="2"/>
</dbReference>
<keyword evidence="8" id="KW-0274">FAD</keyword>
<accession>A0A072PDE1</accession>
<evidence type="ECO:0000256" key="5">
    <source>
        <dbReference type="ARBA" id="ARBA00012881"/>
    </source>
</evidence>
<dbReference type="EMBL" id="AMGV01000004">
    <property type="protein sequence ID" value="KEF58129.1"/>
    <property type="molecule type" value="Genomic_DNA"/>
</dbReference>
<gene>
    <name evidence="16" type="ORF">A1O9_06052</name>
</gene>
<comment type="similarity">
    <text evidence="4">Belongs to the FAD-binding monooxygenase family.</text>
</comment>
<evidence type="ECO:0000313" key="16">
    <source>
        <dbReference type="EMBL" id="KEF58129.1"/>
    </source>
</evidence>
<name>A0A072PDE1_9EURO</name>
<evidence type="ECO:0000256" key="10">
    <source>
        <dbReference type="ARBA" id="ARBA00023002"/>
    </source>
</evidence>
<dbReference type="AlphaFoldDB" id="A0A072PDE1"/>
<keyword evidence="7" id="KW-0285">Flavoprotein</keyword>
<dbReference type="PANTHER" id="PTHR43098">
    <property type="entry name" value="L-ORNITHINE N(5)-MONOOXYGENASE-RELATED"/>
    <property type="match status" value="1"/>
</dbReference>
<evidence type="ECO:0000256" key="7">
    <source>
        <dbReference type="ARBA" id="ARBA00022630"/>
    </source>
</evidence>
<evidence type="ECO:0000256" key="3">
    <source>
        <dbReference type="ARBA" id="ARBA00007588"/>
    </source>
</evidence>
<feature type="compositionally biased region" description="Polar residues" evidence="15">
    <location>
        <begin position="15"/>
        <end position="31"/>
    </location>
</feature>
<evidence type="ECO:0000256" key="9">
    <source>
        <dbReference type="ARBA" id="ARBA00022857"/>
    </source>
</evidence>
<dbReference type="GO" id="GO:0004497">
    <property type="term" value="F:monooxygenase activity"/>
    <property type="evidence" value="ECO:0007669"/>
    <property type="project" value="UniProtKB-KW"/>
</dbReference>
<comment type="catalytic activity">
    <reaction evidence="13">
        <text>L-ornithine + NADPH + O2 = N(5)-hydroxy-L-ornithine + NADP(+) + H2O</text>
        <dbReference type="Rhea" id="RHEA:41508"/>
        <dbReference type="ChEBI" id="CHEBI:15377"/>
        <dbReference type="ChEBI" id="CHEBI:15379"/>
        <dbReference type="ChEBI" id="CHEBI:46911"/>
        <dbReference type="ChEBI" id="CHEBI:57783"/>
        <dbReference type="ChEBI" id="CHEBI:58349"/>
        <dbReference type="ChEBI" id="CHEBI:78275"/>
        <dbReference type="EC" id="1.14.13.196"/>
    </reaction>
</comment>
<evidence type="ECO:0000256" key="11">
    <source>
        <dbReference type="ARBA" id="ARBA00023033"/>
    </source>
</evidence>
<dbReference type="Gene3D" id="3.50.50.60">
    <property type="entry name" value="FAD/NAD(P)-binding domain"/>
    <property type="match status" value="2"/>
</dbReference>
<comment type="similarity">
    <text evidence="3">Belongs to the lysine N(6)-hydroxylase/L-ornithine N(5)-oxygenase family.</text>
</comment>
<keyword evidence="9" id="KW-0521">NADP</keyword>
<dbReference type="EC" id="1.14.13.196" evidence="5"/>
<evidence type="ECO:0000256" key="6">
    <source>
        <dbReference type="ARBA" id="ARBA00018612"/>
    </source>
</evidence>
<organism evidence="16 17">
    <name type="scientific">Exophiala aquamarina CBS 119918</name>
    <dbReference type="NCBI Taxonomy" id="1182545"/>
    <lineage>
        <taxon>Eukaryota</taxon>
        <taxon>Fungi</taxon>
        <taxon>Dikarya</taxon>
        <taxon>Ascomycota</taxon>
        <taxon>Pezizomycotina</taxon>
        <taxon>Eurotiomycetes</taxon>
        <taxon>Chaetothyriomycetidae</taxon>
        <taxon>Chaetothyriales</taxon>
        <taxon>Herpotrichiellaceae</taxon>
        <taxon>Exophiala</taxon>
    </lineage>
</organism>
<comment type="caution">
    <text evidence="16">The sequence shown here is derived from an EMBL/GenBank/DDBJ whole genome shotgun (WGS) entry which is preliminary data.</text>
</comment>
<dbReference type="InterPro" id="IPR025700">
    <property type="entry name" value="Lys/Orn_oxygenase"/>
</dbReference>
<dbReference type="Pfam" id="PF13450">
    <property type="entry name" value="NAD_binding_8"/>
    <property type="match status" value="1"/>
</dbReference>
<comment type="cofactor">
    <cofactor evidence="1">
        <name>FAD</name>
        <dbReference type="ChEBI" id="CHEBI:57692"/>
    </cofactor>
</comment>
<dbReference type="InterPro" id="IPR050775">
    <property type="entry name" value="FAD-binding_Monooxygenases"/>
</dbReference>
<protein>
    <recommendedName>
        <fullName evidence="6">L-ornithine N(5)-monooxygenase</fullName>
        <ecNumber evidence="5">1.14.13.196</ecNumber>
    </recommendedName>
    <alternativeName>
        <fullName evidence="12">L-ornithine N(5)-oxygenase</fullName>
    </alternativeName>
</protein>
<evidence type="ECO:0000256" key="12">
    <source>
        <dbReference type="ARBA" id="ARBA00030351"/>
    </source>
</evidence>
<evidence type="ECO:0000256" key="13">
    <source>
        <dbReference type="ARBA" id="ARBA00047598"/>
    </source>
</evidence>
<dbReference type="VEuPathDB" id="FungiDB:A1O9_06052"/>
<keyword evidence="10" id="KW-0560">Oxidoreductase</keyword>